<dbReference type="AlphaFoldDB" id="A0A8C5G999"/>
<dbReference type="GO" id="GO:0008203">
    <property type="term" value="P:cholesterol metabolic process"/>
    <property type="evidence" value="ECO:0007669"/>
    <property type="project" value="TreeGrafter"/>
</dbReference>
<comment type="subcellular location">
    <subcellularLocation>
        <location evidence="1">Secreted</location>
        <location evidence="1">Extracellular space</location>
        <location evidence="1">Extracellular matrix</location>
    </subcellularLocation>
</comment>
<evidence type="ECO:0000256" key="1">
    <source>
        <dbReference type="ARBA" id="ARBA00004498"/>
    </source>
</evidence>
<dbReference type="GO" id="GO:0034364">
    <property type="term" value="C:high-density lipoprotein particle"/>
    <property type="evidence" value="ECO:0007669"/>
    <property type="project" value="TreeGrafter"/>
</dbReference>
<dbReference type="SUPFAM" id="SSF58113">
    <property type="entry name" value="Apolipoprotein A-I"/>
    <property type="match status" value="1"/>
</dbReference>
<evidence type="ECO:0000313" key="7">
    <source>
        <dbReference type="Ensembl" id="ENSGWIP00000023612.1"/>
    </source>
</evidence>
<evidence type="ECO:0000256" key="6">
    <source>
        <dbReference type="ARBA" id="ARBA00023121"/>
    </source>
</evidence>
<reference evidence="7" key="2">
    <citation type="submission" date="2025-08" db="UniProtKB">
        <authorList>
            <consortium name="Ensembl"/>
        </authorList>
    </citation>
    <scope>IDENTIFICATION</scope>
</reference>
<dbReference type="InterPro" id="IPR000074">
    <property type="entry name" value="ApoA_E"/>
</dbReference>
<organism evidence="7 8">
    <name type="scientific">Gouania willdenowi</name>
    <name type="common">Blunt-snouted clingfish</name>
    <name type="synonym">Lepadogaster willdenowi</name>
    <dbReference type="NCBI Taxonomy" id="441366"/>
    <lineage>
        <taxon>Eukaryota</taxon>
        <taxon>Metazoa</taxon>
        <taxon>Chordata</taxon>
        <taxon>Craniata</taxon>
        <taxon>Vertebrata</taxon>
        <taxon>Euteleostomi</taxon>
        <taxon>Actinopterygii</taxon>
        <taxon>Neopterygii</taxon>
        <taxon>Teleostei</taxon>
        <taxon>Neoteleostei</taxon>
        <taxon>Acanthomorphata</taxon>
        <taxon>Ovalentaria</taxon>
        <taxon>Blenniimorphae</taxon>
        <taxon>Blenniiformes</taxon>
        <taxon>Gobiesocoidei</taxon>
        <taxon>Gobiesocidae</taxon>
        <taxon>Gobiesocinae</taxon>
        <taxon>Gouania</taxon>
    </lineage>
</organism>
<dbReference type="GO" id="GO:0034361">
    <property type="term" value="C:very-low-density lipoprotein particle"/>
    <property type="evidence" value="ECO:0007669"/>
    <property type="project" value="TreeGrafter"/>
</dbReference>
<dbReference type="GO" id="GO:0033344">
    <property type="term" value="P:cholesterol efflux"/>
    <property type="evidence" value="ECO:0007669"/>
    <property type="project" value="TreeGrafter"/>
</dbReference>
<evidence type="ECO:0000256" key="3">
    <source>
        <dbReference type="ARBA" id="ARBA00022525"/>
    </source>
</evidence>
<protein>
    <submittedName>
        <fullName evidence="7">Apolipoprotein Eb-like</fullName>
    </submittedName>
</protein>
<gene>
    <name evidence="7" type="primary">apoeb</name>
</gene>
<dbReference type="GO" id="GO:0042627">
    <property type="term" value="C:chylomicron"/>
    <property type="evidence" value="ECO:0007669"/>
    <property type="project" value="TreeGrafter"/>
</dbReference>
<reference evidence="7" key="3">
    <citation type="submission" date="2025-09" db="UniProtKB">
        <authorList>
            <consortium name="Ensembl"/>
        </authorList>
    </citation>
    <scope>IDENTIFICATION</scope>
</reference>
<proteinExistence type="inferred from homology"/>
<dbReference type="GO" id="GO:0060228">
    <property type="term" value="F:phosphatidylcholine-sterol O-acyltransferase activator activity"/>
    <property type="evidence" value="ECO:0007669"/>
    <property type="project" value="TreeGrafter"/>
</dbReference>
<dbReference type="GO" id="GO:0033700">
    <property type="term" value="P:phospholipid efflux"/>
    <property type="evidence" value="ECO:0007669"/>
    <property type="project" value="TreeGrafter"/>
</dbReference>
<dbReference type="PANTHER" id="PTHR18976:SF2">
    <property type="entry name" value="APOLIPOPROTEIN E"/>
    <property type="match status" value="1"/>
</dbReference>
<dbReference type="GO" id="GO:0120020">
    <property type="term" value="F:cholesterol transfer activity"/>
    <property type="evidence" value="ECO:0007669"/>
    <property type="project" value="TreeGrafter"/>
</dbReference>
<dbReference type="GO" id="GO:1903561">
    <property type="term" value="C:extracellular vesicle"/>
    <property type="evidence" value="ECO:0007669"/>
    <property type="project" value="TreeGrafter"/>
</dbReference>
<dbReference type="GO" id="GO:0034362">
    <property type="term" value="C:low-density lipoprotein particle"/>
    <property type="evidence" value="ECO:0007669"/>
    <property type="project" value="TreeGrafter"/>
</dbReference>
<comment type="similarity">
    <text evidence="2">Belongs to the apolipoprotein A1/A4/E family.</text>
</comment>
<keyword evidence="8" id="KW-1185">Reference proteome</keyword>
<dbReference type="PANTHER" id="PTHR18976">
    <property type="entry name" value="APOLIPOPROTEIN"/>
    <property type="match status" value="1"/>
</dbReference>
<dbReference type="Proteomes" id="UP000694680">
    <property type="component" value="Chromosome 16"/>
</dbReference>
<dbReference type="GO" id="GO:0005543">
    <property type="term" value="F:phospholipid binding"/>
    <property type="evidence" value="ECO:0007669"/>
    <property type="project" value="TreeGrafter"/>
</dbReference>
<dbReference type="GO" id="GO:0042157">
    <property type="term" value="P:lipoprotein metabolic process"/>
    <property type="evidence" value="ECO:0007669"/>
    <property type="project" value="InterPro"/>
</dbReference>
<evidence type="ECO:0000256" key="5">
    <source>
        <dbReference type="ARBA" id="ARBA00022737"/>
    </source>
</evidence>
<dbReference type="Gene3D" id="1.20.120.20">
    <property type="entry name" value="Apolipoprotein"/>
    <property type="match status" value="2"/>
</dbReference>
<sequence>MVSCNARAVRQASPVPNPWEETVDRFWQTVTNLNQKADGVIQDLKASQLSRELDTLITDTMAELTVYKDDIQTKLTPFTEASVGKLSQDLTLLFEKLRRDMVDAKDRNVVYLGELKSMLEHNSDDVHGRITTYSNKLRKRLTKDTEEIRETVSTYLGELQSRTSQNLHNVREGVEPYVKQAGDTASQKFTDISTILKNQAEGLGQQLETQAEGIKTQLESTAEEIRTSLEGKIDELTGLISPYATQIREQLETIVEKVKDSIPSS</sequence>
<keyword evidence="4" id="KW-0272">Extracellular matrix</keyword>
<dbReference type="Pfam" id="PF01442">
    <property type="entry name" value="Apolipoprotein"/>
    <property type="match status" value="1"/>
</dbReference>
<dbReference type="Ensembl" id="ENSGWIT00000025860.1">
    <property type="protein sequence ID" value="ENSGWIP00000023612.1"/>
    <property type="gene ID" value="ENSGWIG00000012597.1"/>
</dbReference>
<reference evidence="7" key="1">
    <citation type="submission" date="2020-06" db="EMBL/GenBank/DDBJ databases">
        <authorList>
            <consortium name="Wellcome Sanger Institute Data Sharing"/>
        </authorList>
    </citation>
    <scope>NUCLEOTIDE SEQUENCE [LARGE SCALE GENOMIC DNA]</scope>
</reference>
<keyword evidence="3" id="KW-0964">Secreted</keyword>
<evidence type="ECO:0000256" key="4">
    <source>
        <dbReference type="ARBA" id="ARBA00022530"/>
    </source>
</evidence>
<accession>A0A8C5G999</accession>
<dbReference type="InterPro" id="IPR050163">
    <property type="entry name" value="Apolipoprotein_A1/A4/E"/>
</dbReference>
<keyword evidence="5" id="KW-0677">Repeat</keyword>
<keyword evidence="6" id="KW-0446">Lipid-binding</keyword>
<name>A0A8C5G999_GOUWI</name>
<evidence type="ECO:0000313" key="8">
    <source>
        <dbReference type="Proteomes" id="UP000694680"/>
    </source>
</evidence>
<evidence type="ECO:0000256" key="2">
    <source>
        <dbReference type="ARBA" id="ARBA00008788"/>
    </source>
</evidence>
<dbReference type="GO" id="GO:0055090">
    <property type="term" value="P:acylglycerol homeostasis"/>
    <property type="evidence" value="ECO:0007669"/>
    <property type="project" value="TreeGrafter"/>
</dbReference>